<organism evidence="11 12">
    <name type="scientific">Branchiostoma belcheri</name>
    <name type="common">Amphioxus</name>
    <dbReference type="NCBI Taxonomy" id="7741"/>
    <lineage>
        <taxon>Eukaryota</taxon>
        <taxon>Metazoa</taxon>
        <taxon>Chordata</taxon>
        <taxon>Cephalochordata</taxon>
        <taxon>Leptocardii</taxon>
        <taxon>Amphioxiformes</taxon>
        <taxon>Branchiostomatidae</taxon>
        <taxon>Branchiostoma</taxon>
    </lineage>
</organism>
<gene>
    <name evidence="12" type="primary">LOC109479947</name>
</gene>
<keyword evidence="6 10" id="KW-0472">Membrane</keyword>
<dbReference type="Pfam" id="PF03185">
    <property type="entry name" value="CaKB"/>
    <property type="match status" value="1"/>
</dbReference>
<dbReference type="GO" id="GO:0008076">
    <property type="term" value="C:voltage-gated potassium channel complex"/>
    <property type="evidence" value="ECO:0007669"/>
    <property type="project" value="TreeGrafter"/>
</dbReference>
<keyword evidence="7" id="KW-0325">Glycoprotein</keyword>
<dbReference type="RefSeq" id="XP_019637586.1">
    <property type="nucleotide sequence ID" value="XM_019782027.1"/>
</dbReference>
<evidence type="ECO:0000256" key="3">
    <source>
        <dbReference type="ARBA" id="ARBA00022692"/>
    </source>
</evidence>
<evidence type="ECO:0000313" key="11">
    <source>
        <dbReference type="Proteomes" id="UP000515135"/>
    </source>
</evidence>
<evidence type="ECO:0000256" key="9">
    <source>
        <dbReference type="SAM" id="MobiDB-lite"/>
    </source>
</evidence>
<evidence type="ECO:0000256" key="7">
    <source>
        <dbReference type="ARBA" id="ARBA00023180"/>
    </source>
</evidence>
<dbReference type="InterPro" id="IPR003930">
    <property type="entry name" value="K_chnl_Ca-activ_BK_bsu"/>
</dbReference>
<evidence type="ECO:0000256" key="6">
    <source>
        <dbReference type="ARBA" id="ARBA00023136"/>
    </source>
</evidence>
<dbReference type="GO" id="GO:0015269">
    <property type="term" value="F:calcium-activated potassium channel activity"/>
    <property type="evidence" value="ECO:0007669"/>
    <property type="project" value="InterPro"/>
</dbReference>
<evidence type="ECO:0000256" key="1">
    <source>
        <dbReference type="ARBA" id="ARBA00004141"/>
    </source>
</evidence>
<feature type="compositionally biased region" description="Pro residues" evidence="9">
    <location>
        <begin position="273"/>
        <end position="284"/>
    </location>
</feature>
<accession>A0A6P5A727</accession>
<sequence>MTATMAATSRDTWGVRSSRRHRPVRFRVFSCVPVLPKERYKMDQRRALAKKYKDYKCYGWLVVMLAAGAAASLIACGVIIVKPIVETKSLEFQQTTCTTTTGYLTGQYIGCSCGKDCHSQYPCLRMTVTYVLNNDNAANATSGTIDAVLFDTEQRLNHDGHKEEAWQCVTAPCERNAGSNSRSVLNFNSTYGAGKNYTCLYHPDAPTKVLLKRLFTWDHMFHSMLWSSVGFVIFSILSLYVCDQCKKIKDKMSSIQVAVPPGAPMARKGHFLPPGPPPGPPPAYPGTGQSDPTALQMQPPPPPSDLYKTDYSSGFSYN</sequence>
<proteinExistence type="predicted"/>
<feature type="region of interest" description="Disordered" evidence="9">
    <location>
        <begin position="266"/>
        <end position="318"/>
    </location>
</feature>
<dbReference type="AlphaFoldDB" id="A0A6P5A727"/>
<dbReference type="OrthoDB" id="5973433at2759"/>
<keyword evidence="8" id="KW-0407">Ion channel</keyword>
<evidence type="ECO:0000256" key="4">
    <source>
        <dbReference type="ARBA" id="ARBA00022989"/>
    </source>
</evidence>
<evidence type="ECO:0000256" key="5">
    <source>
        <dbReference type="ARBA" id="ARBA00023065"/>
    </source>
</evidence>
<dbReference type="GO" id="GO:0005513">
    <property type="term" value="P:detection of calcium ion"/>
    <property type="evidence" value="ECO:0007669"/>
    <property type="project" value="TreeGrafter"/>
</dbReference>
<reference evidence="12" key="1">
    <citation type="submission" date="2025-08" db="UniProtKB">
        <authorList>
            <consortium name="RefSeq"/>
        </authorList>
    </citation>
    <scope>IDENTIFICATION</scope>
    <source>
        <tissue evidence="12">Gonad</tissue>
    </source>
</reference>
<evidence type="ECO:0000256" key="2">
    <source>
        <dbReference type="ARBA" id="ARBA00022448"/>
    </source>
</evidence>
<dbReference type="KEGG" id="bbel:109479947"/>
<keyword evidence="4 10" id="KW-1133">Transmembrane helix</keyword>
<keyword evidence="5" id="KW-0406">Ion transport</keyword>
<feature type="transmembrane region" description="Helical" evidence="10">
    <location>
        <begin position="220"/>
        <end position="242"/>
    </location>
</feature>
<dbReference type="GO" id="GO:0015459">
    <property type="term" value="F:potassium channel regulator activity"/>
    <property type="evidence" value="ECO:0007669"/>
    <property type="project" value="TreeGrafter"/>
</dbReference>
<dbReference type="PANTHER" id="PTHR10258:SF8">
    <property type="entry name" value="CALCIUM-ACTIVATED POTASSIUM CHANNEL BK ALPHA SUBUNIT DOMAIN-CONTAINING PROTEIN"/>
    <property type="match status" value="1"/>
</dbReference>
<keyword evidence="2" id="KW-0813">Transport</keyword>
<feature type="transmembrane region" description="Helical" evidence="10">
    <location>
        <begin position="58"/>
        <end position="81"/>
    </location>
</feature>
<evidence type="ECO:0000256" key="8">
    <source>
        <dbReference type="ARBA" id="ARBA00023303"/>
    </source>
</evidence>
<dbReference type="GeneID" id="109479947"/>
<dbReference type="PANTHER" id="PTHR10258">
    <property type="entry name" value="CALCIUM-ACTIVATED POTASSIUM CHANNEL SUBUNIT BETA"/>
    <property type="match status" value="1"/>
</dbReference>
<protein>
    <submittedName>
        <fullName evidence="12">Uncharacterized protein LOC109479947</fullName>
    </submittedName>
</protein>
<evidence type="ECO:0000256" key="10">
    <source>
        <dbReference type="SAM" id="Phobius"/>
    </source>
</evidence>
<dbReference type="Proteomes" id="UP000515135">
    <property type="component" value="Unplaced"/>
</dbReference>
<keyword evidence="11" id="KW-1185">Reference proteome</keyword>
<name>A0A6P5A727_BRABE</name>
<evidence type="ECO:0000313" key="12">
    <source>
        <dbReference type="RefSeq" id="XP_019637586.1"/>
    </source>
</evidence>
<comment type="subcellular location">
    <subcellularLocation>
        <location evidence="1">Membrane</location>
        <topology evidence="1">Multi-pass membrane protein</topology>
    </subcellularLocation>
</comment>
<keyword evidence="3 10" id="KW-0812">Transmembrane</keyword>